<dbReference type="Proteomes" id="UP001562357">
    <property type="component" value="Unassembled WGS sequence"/>
</dbReference>
<protein>
    <recommendedName>
        <fullName evidence="3">Deoxyribonuclease NucA/NucB domain-containing protein</fullName>
    </recommendedName>
</protein>
<evidence type="ECO:0000256" key="2">
    <source>
        <dbReference type="SAM" id="SignalP"/>
    </source>
</evidence>
<evidence type="ECO:0000256" key="1">
    <source>
        <dbReference type="SAM" id="MobiDB-lite"/>
    </source>
</evidence>
<feature type="compositionally biased region" description="Basic and acidic residues" evidence="1">
    <location>
        <begin position="247"/>
        <end position="258"/>
    </location>
</feature>
<organism evidence="4 5">
    <name type="scientific">Epichloe bromicola</name>
    <dbReference type="NCBI Taxonomy" id="79588"/>
    <lineage>
        <taxon>Eukaryota</taxon>
        <taxon>Fungi</taxon>
        <taxon>Dikarya</taxon>
        <taxon>Ascomycota</taxon>
        <taxon>Pezizomycotina</taxon>
        <taxon>Sordariomycetes</taxon>
        <taxon>Hypocreomycetidae</taxon>
        <taxon>Hypocreales</taxon>
        <taxon>Clavicipitaceae</taxon>
        <taxon>Epichloe</taxon>
    </lineage>
</organism>
<dbReference type="EMBL" id="BAAFGZ010000059">
    <property type="protein sequence ID" value="GAB0133880.1"/>
    <property type="molecule type" value="Genomic_DNA"/>
</dbReference>
<feature type="region of interest" description="Disordered" evidence="1">
    <location>
        <begin position="83"/>
        <end position="104"/>
    </location>
</feature>
<evidence type="ECO:0000313" key="4">
    <source>
        <dbReference type="EMBL" id="GAB0133880.1"/>
    </source>
</evidence>
<feature type="domain" description="Deoxyribonuclease NucA/NucB" evidence="3">
    <location>
        <begin position="36"/>
        <end position="138"/>
    </location>
</feature>
<gene>
    <name evidence="4" type="primary">g2274</name>
    <name evidence="4" type="ORF">EsDP_00002274</name>
</gene>
<feature type="chain" id="PRO_5047084874" description="Deoxyribonuclease NucA/NucB domain-containing protein" evidence="2">
    <location>
        <begin position="19"/>
        <end position="258"/>
    </location>
</feature>
<feature type="region of interest" description="Disordered" evidence="1">
    <location>
        <begin position="175"/>
        <end position="258"/>
    </location>
</feature>
<comment type="caution">
    <text evidence="4">The sequence shown here is derived from an EMBL/GenBank/DDBJ whole genome shotgun (WGS) entry which is preliminary data.</text>
</comment>
<keyword evidence="2" id="KW-0732">Signal</keyword>
<feature type="signal peptide" evidence="2">
    <location>
        <begin position="1"/>
        <end position="18"/>
    </location>
</feature>
<evidence type="ECO:0000313" key="5">
    <source>
        <dbReference type="Proteomes" id="UP001562357"/>
    </source>
</evidence>
<dbReference type="Pfam" id="PF14040">
    <property type="entry name" value="DNase_NucA_NucB"/>
    <property type="match status" value="1"/>
</dbReference>
<sequence>MHISGAAAIILLVSSAAARTVKYDCEKTPQICLNTCWAIKCKRNAETLHGGGQKNAMESSKYNSANRNRWGYSAKPCDNGWGWTTPDKKKASSPDEYPYASSKEGGQPNFPKVVALRCVPLNEQKIQGGKLRGLGTDKKSGTWTTKWVNINKLSQDWCGPKPSCKNDGHQFISGGPKGPFKPDPNPKKVRDIGSYSEDGTSAWVESRDVAEDEDLDEVEARDVDEEVDEPEGGMEAREADDETETTAEARDVEVPFES</sequence>
<reference evidence="5" key="1">
    <citation type="submission" date="2024-06" db="EMBL/GenBank/DDBJ databases">
        <title>Draft Genome Sequences of Epichloe bromicola Strains Isolated from Elymus ciliaris.</title>
        <authorList>
            <consortium name="Epichloe bromicola genome sequencing consortium"/>
            <person name="Miura A."/>
            <person name="Imano S."/>
            <person name="Ashida A."/>
            <person name="Sato I."/>
            <person name="Chiba S."/>
            <person name="Tanaka A."/>
            <person name="Camagna M."/>
            <person name="Takemoto D."/>
        </authorList>
    </citation>
    <scope>NUCLEOTIDE SEQUENCE [LARGE SCALE GENOMIC DNA]</scope>
    <source>
        <strain evidence="5">DP</strain>
    </source>
</reference>
<dbReference type="InterPro" id="IPR029476">
    <property type="entry name" value="DNase_NucA_NucB"/>
</dbReference>
<accession>A0ABQ0CKC2</accession>
<proteinExistence type="predicted"/>
<name>A0ABQ0CKC2_9HYPO</name>
<evidence type="ECO:0000259" key="3">
    <source>
        <dbReference type="Pfam" id="PF14040"/>
    </source>
</evidence>
<feature type="compositionally biased region" description="Acidic residues" evidence="1">
    <location>
        <begin position="210"/>
        <end position="245"/>
    </location>
</feature>
<keyword evidence="5" id="KW-1185">Reference proteome</keyword>